<organism evidence="2 3">
    <name type="scientific">Tianweitania sediminis</name>
    <dbReference type="NCBI Taxonomy" id="1502156"/>
    <lineage>
        <taxon>Bacteria</taxon>
        <taxon>Pseudomonadati</taxon>
        <taxon>Pseudomonadota</taxon>
        <taxon>Alphaproteobacteria</taxon>
        <taxon>Hyphomicrobiales</taxon>
        <taxon>Phyllobacteriaceae</taxon>
        <taxon>Tianweitania</taxon>
    </lineage>
</organism>
<keyword evidence="3" id="KW-1185">Reference proteome</keyword>
<feature type="region of interest" description="Disordered" evidence="1">
    <location>
        <begin position="282"/>
        <end position="302"/>
    </location>
</feature>
<dbReference type="RefSeq" id="WP_209334552.1">
    <property type="nucleotide sequence ID" value="NZ_JAGIYY010000002.1"/>
</dbReference>
<dbReference type="AlphaFoldDB" id="A0A8J7QYV8"/>
<protein>
    <submittedName>
        <fullName evidence="2">Uncharacterized protein</fullName>
    </submittedName>
</protein>
<proteinExistence type="predicted"/>
<evidence type="ECO:0000313" key="3">
    <source>
        <dbReference type="Proteomes" id="UP000666240"/>
    </source>
</evidence>
<name>A0A8J7QYV8_9HYPH</name>
<comment type="caution">
    <text evidence="2">The sequence shown here is derived from an EMBL/GenBank/DDBJ whole genome shotgun (WGS) entry which is preliminary data.</text>
</comment>
<dbReference type="SUPFAM" id="SSF53756">
    <property type="entry name" value="UDP-Glycosyltransferase/glycogen phosphorylase"/>
    <property type="match status" value="1"/>
</dbReference>
<evidence type="ECO:0000256" key="1">
    <source>
        <dbReference type="SAM" id="MobiDB-lite"/>
    </source>
</evidence>
<reference evidence="2" key="1">
    <citation type="submission" date="2021-03" db="EMBL/GenBank/DDBJ databases">
        <title>Genome sequencing and assembly of Tianweitania sediminis.</title>
        <authorList>
            <person name="Chhetri G."/>
        </authorList>
    </citation>
    <scope>NUCLEOTIDE SEQUENCE</scope>
    <source>
        <strain evidence="2">Z8</strain>
    </source>
</reference>
<dbReference type="EMBL" id="JAGIYY010000002">
    <property type="protein sequence ID" value="MBP0438515.1"/>
    <property type="molecule type" value="Genomic_DNA"/>
</dbReference>
<gene>
    <name evidence="2" type="ORF">J5Y06_07630</name>
</gene>
<sequence>MKAFEFADQPDAHRVRVLIIAPSDPEGRYNRASHAAFRLFKELQSDPQITPIFLALGDREVAAMSASTGLVEERSGEARLSVPPLDRFGLFSSDAQERDAAVERLVAQTRPDVIHLHHLGGLGLDSLKAFADLWIPAAVTLYGSLRGEEDLAQPKNRTAARFIQRRLVQDVLDLASFIFVPNALLARQIQDFLPAELEAEVVAPLTELPPSRARKDEVANRSTWRAFRSAPAAVPAVPRRFGFFATSMNAPSVRVFKFGLDQVPIDLRAQMDLGVYTPASLGDRTAGSKKEGRSNEPSAPHLKDREIRDAVSLCACVVVADLADSIAFTAVQEAMFQGIPVICPRLGEAGAADPTLIEISLTRRDVAETLQKALREALKRSPPATSEARLDRQAVQRHIAIYRALAGGEQVPLADVEPSFPLQDQEPVAKRFQFWSKLKKSLLSSSPA</sequence>
<accession>A0A8J7QYV8</accession>
<dbReference type="Gene3D" id="3.40.50.2000">
    <property type="entry name" value="Glycogen Phosphorylase B"/>
    <property type="match status" value="1"/>
</dbReference>
<evidence type="ECO:0000313" key="2">
    <source>
        <dbReference type="EMBL" id="MBP0438515.1"/>
    </source>
</evidence>
<dbReference type="Proteomes" id="UP000666240">
    <property type="component" value="Unassembled WGS sequence"/>
</dbReference>